<keyword evidence="3 4" id="KW-0131">Cell cycle</keyword>
<dbReference type="GO" id="GO:0051301">
    <property type="term" value="P:cell division"/>
    <property type="evidence" value="ECO:0007669"/>
    <property type="project" value="UniProtKB-UniRule"/>
</dbReference>
<organism evidence="5 6">
    <name type="scientific">Dispira parvispora</name>
    <dbReference type="NCBI Taxonomy" id="1520584"/>
    <lineage>
        <taxon>Eukaryota</taxon>
        <taxon>Fungi</taxon>
        <taxon>Fungi incertae sedis</taxon>
        <taxon>Zoopagomycota</taxon>
        <taxon>Kickxellomycotina</taxon>
        <taxon>Dimargaritomycetes</taxon>
        <taxon>Dimargaritales</taxon>
        <taxon>Dimargaritaceae</taxon>
        <taxon>Dispira</taxon>
    </lineage>
</organism>
<dbReference type="Gene3D" id="3.30.170.10">
    <property type="entry name" value="Cyclin-dependent kinase, regulatory subunit"/>
    <property type="match status" value="1"/>
</dbReference>
<evidence type="ECO:0000256" key="2">
    <source>
        <dbReference type="ARBA" id="ARBA00022618"/>
    </source>
</evidence>
<dbReference type="AlphaFoldDB" id="A0A9W8AVI8"/>
<dbReference type="PRINTS" id="PR00296">
    <property type="entry name" value="CYCLINKINASE"/>
</dbReference>
<dbReference type="PROSITE" id="PS00945">
    <property type="entry name" value="CKS_2"/>
    <property type="match status" value="1"/>
</dbReference>
<dbReference type="PROSITE" id="PS00944">
    <property type="entry name" value="CKS_1"/>
    <property type="match status" value="1"/>
</dbReference>
<dbReference type="PANTHER" id="PTHR23415">
    <property type="entry name" value="CYCLIN-DEPENDENT KINASES REGULATORY SUBUNIT/60S RIBOSOME SUBUNIT BIOGENESIS PROTEIN NIP7"/>
    <property type="match status" value="1"/>
</dbReference>
<name>A0A9W8AVI8_9FUNG</name>
<dbReference type="Pfam" id="PF01111">
    <property type="entry name" value="CKS"/>
    <property type="match status" value="1"/>
</dbReference>
<dbReference type="InterPro" id="IPR036858">
    <property type="entry name" value="Cyclin-dep_kinase_reg-sub_sf"/>
</dbReference>
<evidence type="ECO:0000313" key="6">
    <source>
        <dbReference type="Proteomes" id="UP001150925"/>
    </source>
</evidence>
<dbReference type="SUPFAM" id="SSF55637">
    <property type="entry name" value="Cell cycle regulatory proteins"/>
    <property type="match status" value="1"/>
</dbReference>
<evidence type="ECO:0000256" key="3">
    <source>
        <dbReference type="ARBA" id="ARBA00023306"/>
    </source>
</evidence>
<evidence type="ECO:0000256" key="1">
    <source>
        <dbReference type="ARBA" id="ARBA00007782"/>
    </source>
</evidence>
<dbReference type="GO" id="GO:0016538">
    <property type="term" value="F:cyclin-dependent protein serine/threonine kinase regulator activity"/>
    <property type="evidence" value="ECO:0007669"/>
    <property type="project" value="InterPro"/>
</dbReference>
<dbReference type="FunFam" id="3.30.170.10:FF:000001">
    <property type="entry name" value="Cyclin-dependent kinases regulatory subunit"/>
    <property type="match status" value="1"/>
</dbReference>
<keyword evidence="6" id="KW-1185">Reference proteome</keyword>
<evidence type="ECO:0000256" key="4">
    <source>
        <dbReference type="RuleBase" id="RU311113"/>
    </source>
</evidence>
<gene>
    <name evidence="5" type="primary">CKS30A</name>
    <name evidence="5" type="ORF">IWQ62_000109</name>
</gene>
<reference evidence="5" key="1">
    <citation type="submission" date="2022-07" db="EMBL/GenBank/DDBJ databases">
        <title>Phylogenomic reconstructions and comparative analyses of Kickxellomycotina fungi.</title>
        <authorList>
            <person name="Reynolds N.K."/>
            <person name="Stajich J.E."/>
            <person name="Barry K."/>
            <person name="Grigoriev I.V."/>
            <person name="Crous P."/>
            <person name="Smith M.E."/>
        </authorList>
    </citation>
    <scope>NUCLEOTIDE SEQUENCE</scope>
    <source>
        <strain evidence="5">RSA 1196</strain>
    </source>
</reference>
<dbReference type="SMART" id="SM01084">
    <property type="entry name" value="CKS"/>
    <property type="match status" value="1"/>
</dbReference>
<comment type="function">
    <text evidence="4">Binds to the catalytic subunit of the cyclin dependent kinases and is essential for their biological function.</text>
</comment>
<sequence length="103" mass="12579">MLNGSRKLNYAEQREEDIKKYSIHIYYSDRYSDEVYEYRHVTLPKQLVKYLPPSGQLMSEQEWRSLGVQQSPGWNHYMVHGPEPHILLFRREKDYELKYKKKL</sequence>
<keyword evidence="2 4" id="KW-0132">Cell division</keyword>
<protein>
    <recommendedName>
        <fullName evidence="4">Cyclin-dependent kinases regulatory subunit</fullName>
    </recommendedName>
</protein>
<proteinExistence type="inferred from homology"/>
<dbReference type="Proteomes" id="UP001150925">
    <property type="component" value="Unassembled WGS sequence"/>
</dbReference>
<dbReference type="EMBL" id="JANBPY010000003">
    <property type="protein sequence ID" value="KAJ1970200.1"/>
    <property type="molecule type" value="Genomic_DNA"/>
</dbReference>
<dbReference type="InterPro" id="IPR000789">
    <property type="entry name" value="Cyclin-dep_kinase_reg-sub"/>
</dbReference>
<dbReference type="OrthoDB" id="440676at2759"/>
<accession>A0A9W8AVI8</accession>
<comment type="caution">
    <text evidence="5">The sequence shown here is derived from an EMBL/GenBank/DDBJ whole genome shotgun (WGS) entry which is preliminary data.</text>
</comment>
<comment type="similarity">
    <text evidence="1 4">Belongs to the CKS family.</text>
</comment>
<evidence type="ECO:0000313" key="5">
    <source>
        <dbReference type="EMBL" id="KAJ1970200.1"/>
    </source>
</evidence>